<feature type="non-terminal residue" evidence="1">
    <location>
        <position position="43"/>
    </location>
</feature>
<evidence type="ECO:0000313" key="1">
    <source>
        <dbReference type="EMBL" id="CAF4508940.1"/>
    </source>
</evidence>
<sequence length="43" mass="4884">MSSNIPLANDQEQRDRLVLTDTARENVSKVLEVLHDPIPILLE</sequence>
<name>A0A8S2XSJ6_9BILA</name>
<organism evidence="1 2">
    <name type="scientific">Rotaria magnacalcarata</name>
    <dbReference type="NCBI Taxonomy" id="392030"/>
    <lineage>
        <taxon>Eukaryota</taxon>
        <taxon>Metazoa</taxon>
        <taxon>Spiralia</taxon>
        <taxon>Gnathifera</taxon>
        <taxon>Rotifera</taxon>
        <taxon>Eurotatoria</taxon>
        <taxon>Bdelloidea</taxon>
        <taxon>Philodinida</taxon>
        <taxon>Philodinidae</taxon>
        <taxon>Rotaria</taxon>
    </lineage>
</organism>
<accession>A0A8S2XSJ6</accession>
<comment type="caution">
    <text evidence="1">The sequence shown here is derived from an EMBL/GenBank/DDBJ whole genome shotgun (WGS) entry which is preliminary data.</text>
</comment>
<protein>
    <submittedName>
        <fullName evidence="1">Uncharacterized protein</fullName>
    </submittedName>
</protein>
<dbReference type="AlphaFoldDB" id="A0A8S2XSJ6"/>
<evidence type="ECO:0000313" key="2">
    <source>
        <dbReference type="Proteomes" id="UP000681720"/>
    </source>
</evidence>
<gene>
    <name evidence="1" type="ORF">GIL414_LOCUS35096</name>
</gene>
<dbReference type="EMBL" id="CAJOBJ010082916">
    <property type="protein sequence ID" value="CAF4508940.1"/>
    <property type="molecule type" value="Genomic_DNA"/>
</dbReference>
<dbReference type="Proteomes" id="UP000681720">
    <property type="component" value="Unassembled WGS sequence"/>
</dbReference>
<proteinExistence type="predicted"/>
<reference evidence="1" key="1">
    <citation type="submission" date="2021-02" db="EMBL/GenBank/DDBJ databases">
        <authorList>
            <person name="Nowell W R."/>
        </authorList>
    </citation>
    <scope>NUCLEOTIDE SEQUENCE</scope>
</reference>